<accession>A0AAU8GZS3</accession>
<dbReference type="SUPFAM" id="SSF82171">
    <property type="entry name" value="DPP6 N-terminal domain-like"/>
    <property type="match status" value="1"/>
</dbReference>
<gene>
    <name evidence="1" type="ORF">V4D30_00540</name>
</gene>
<evidence type="ECO:0008006" key="2">
    <source>
        <dbReference type="Google" id="ProtNLM"/>
    </source>
</evidence>
<organism evidence="1">
    <name type="scientific">Thermodesulfovibrio autotrophicus</name>
    <dbReference type="NCBI Taxonomy" id="3118333"/>
    <lineage>
        <taxon>Bacteria</taxon>
        <taxon>Pseudomonadati</taxon>
        <taxon>Nitrospirota</taxon>
        <taxon>Thermodesulfovibrionia</taxon>
        <taxon>Thermodesulfovibrionales</taxon>
        <taxon>Thermodesulfovibrionaceae</taxon>
        <taxon>Thermodesulfovibrio</taxon>
    </lineage>
</organism>
<dbReference type="EMBL" id="CP144373">
    <property type="protein sequence ID" value="XCH46780.1"/>
    <property type="molecule type" value="Genomic_DNA"/>
</dbReference>
<dbReference type="AlphaFoldDB" id="A0AAU8GZS3"/>
<reference evidence="1" key="1">
    <citation type="submission" date="2024-01" db="EMBL/GenBank/DDBJ databases">
        <title>The first autotrophic representatives of the genus Thermodesulfovibrio.</title>
        <authorList>
            <person name="Maltseva A.I."/>
            <person name="Elcheninov A.G."/>
            <person name="Kublanov I.V."/>
            <person name="Lebedinsky A.V."/>
            <person name="Frolov E.N."/>
        </authorList>
    </citation>
    <scope>NUCLEOTIDE SEQUENCE</scope>
    <source>
        <strain evidence="1">3907-1M</strain>
    </source>
</reference>
<protein>
    <recommendedName>
        <fullName evidence="2">WD40 repeat domain-containing protein</fullName>
    </recommendedName>
</protein>
<dbReference type="NCBIfam" id="NF045725">
    <property type="entry name" value="TmcD_fam"/>
    <property type="match status" value="1"/>
</dbReference>
<sequence>MFNWDWETKEKLVCDVSEYNDKFCLVHEFIVSPDGEKIAAVVEIEDKRVTPCINGKTWDDTFERVCFLRLITDGSVACLVLKNYEWTMAKDEVLLDETFDYAWNLQFSKDASCVAFNVKKGDSYGVCVNGKVWDNLFFDARDLFIAPDGSKTACYVRTKNPQLLDIFSFKEGVWTVAVNGIAWDKNFISVYGLTFSSQGRAAATARLSQQEFTVAVDGNLWNEIFPNAWEPVFVNESDICVPVKTEKGWSLVLNGKPLWNKYFVQLWHQTVSPDGKKIAAVVSPEFGKWTVAVDGVAWTRTFSQAVLPPQFSPDGKKVASVVRENNLWTVAVDGVAWNEGFERVWTPQFSPDGSHIVAKAERQGVFFIVLDGKIGKDVFDMLWEPVFSPDGEKILVRCIKNGKYYRKILSIGEILR</sequence>
<name>A0AAU8GZS3_9BACT</name>
<dbReference type="KEGG" id="taut:V4D30_00540"/>
<dbReference type="RefSeq" id="WP_353684303.1">
    <property type="nucleotide sequence ID" value="NZ_CP144373.1"/>
</dbReference>
<evidence type="ECO:0000313" key="1">
    <source>
        <dbReference type="EMBL" id="XCH46780.1"/>
    </source>
</evidence>
<dbReference type="Gene3D" id="2.120.10.30">
    <property type="entry name" value="TolB, C-terminal domain"/>
    <property type="match status" value="1"/>
</dbReference>
<proteinExistence type="predicted"/>
<dbReference type="InterPro" id="IPR011042">
    <property type="entry name" value="6-blade_b-propeller_TolB-like"/>
</dbReference>